<comment type="caution">
    <text evidence="9">The sequence shown here is derived from an EMBL/GenBank/DDBJ whole genome shotgun (WGS) entry which is preliminary data.</text>
</comment>
<dbReference type="SUPFAM" id="SSF57667">
    <property type="entry name" value="beta-beta-alpha zinc fingers"/>
    <property type="match status" value="1"/>
</dbReference>
<dbReference type="PANTHER" id="PTHR32332">
    <property type="entry name" value="2-NITROPROPANE DIOXYGENASE"/>
    <property type="match status" value="1"/>
</dbReference>
<evidence type="ECO:0000256" key="7">
    <source>
        <dbReference type="SAM" id="MobiDB-lite"/>
    </source>
</evidence>
<dbReference type="PANTHER" id="PTHR32332:SF20">
    <property type="entry name" value="2-NITROPROPANE DIOXYGENASE-LIKE PROTEIN"/>
    <property type="match status" value="1"/>
</dbReference>
<dbReference type="PROSITE" id="PS00028">
    <property type="entry name" value="ZINC_FINGER_C2H2_1"/>
    <property type="match status" value="2"/>
</dbReference>
<evidence type="ECO:0000313" key="10">
    <source>
        <dbReference type="Proteomes" id="UP001211907"/>
    </source>
</evidence>
<dbReference type="SUPFAM" id="SSF51412">
    <property type="entry name" value="Inosine monophosphate dehydrogenase (IMPDH)"/>
    <property type="match status" value="1"/>
</dbReference>
<keyword evidence="10" id="KW-1185">Reference proteome</keyword>
<evidence type="ECO:0000256" key="4">
    <source>
        <dbReference type="ARBA" id="ARBA00022771"/>
    </source>
</evidence>
<evidence type="ECO:0000256" key="1">
    <source>
        <dbReference type="ARBA" id="ARBA00022630"/>
    </source>
</evidence>
<dbReference type="GO" id="GO:0018580">
    <property type="term" value="F:nitronate monooxygenase activity"/>
    <property type="evidence" value="ECO:0007669"/>
    <property type="project" value="InterPro"/>
</dbReference>
<dbReference type="InterPro" id="IPR036236">
    <property type="entry name" value="Znf_C2H2_sf"/>
</dbReference>
<accession>A0AAD5XHE8</accession>
<keyword evidence="2" id="KW-0288">FMN</keyword>
<protein>
    <recommendedName>
        <fullName evidence="8">C2H2-type domain-containing protein</fullName>
    </recommendedName>
</protein>
<keyword evidence="6" id="KW-0560">Oxidoreductase</keyword>
<organism evidence="9 10">
    <name type="scientific">Physocladia obscura</name>
    <dbReference type="NCBI Taxonomy" id="109957"/>
    <lineage>
        <taxon>Eukaryota</taxon>
        <taxon>Fungi</taxon>
        <taxon>Fungi incertae sedis</taxon>
        <taxon>Chytridiomycota</taxon>
        <taxon>Chytridiomycota incertae sedis</taxon>
        <taxon>Chytridiomycetes</taxon>
        <taxon>Chytridiales</taxon>
        <taxon>Chytriomycetaceae</taxon>
        <taxon>Physocladia</taxon>
    </lineage>
</organism>
<dbReference type="Pfam" id="PF12171">
    <property type="entry name" value="zf-C2H2_jaz"/>
    <property type="match status" value="1"/>
</dbReference>
<feature type="compositionally biased region" description="Low complexity" evidence="7">
    <location>
        <begin position="472"/>
        <end position="489"/>
    </location>
</feature>
<feature type="domain" description="C2H2-type" evidence="8">
    <location>
        <begin position="365"/>
        <end position="387"/>
    </location>
</feature>
<feature type="domain" description="C2H2-type" evidence="8">
    <location>
        <begin position="430"/>
        <end position="452"/>
    </location>
</feature>
<feature type="compositionally biased region" description="Acidic residues" evidence="7">
    <location>
        <begin position="617"/>
        <end position="632"/>
    </location>
</feature>
<gene>
    <name evidence="9" type="ORF">HK100_012728</name>
</gene>
<evidence type="ECO:0000256" key="5">
    <source>
        <dbReference type="ARBA" id="ARBA00022833"/>
    </source>
</evidence>
<dbReference type="InterPro" id="IPR003604">
    <property type="entry name" value="Matrin/U1-like-C_Znf_C2H2"/>
</dbReference>
<dbReference type="SMART" id="SM00355">
    <property type="entry name" value="ZnF_C2H2"/>
    <property type="match status" value="3"/>
</dbReference>
<dbReference type="GO" id="GO:0003676">
    <property type="term" value="F:nucleic acid binding"/>
    <property type="evidence" value="ECO:0007669"/>
    <property type="project" value="InterPro"/>
</dbReference>
<dbReference type="EMBL" id="JADGJH010000951">
    <property type="protein sequence ID" value="KAJ3120604.1"/>
    <property type="molecule type" value="Genomic_DNA"/>
</dbReference>
<dbReference type="Pfam" id="PF03060">
    <property type="entry name" value="NMO"/>
    <property type="match status" value="1"/>
</dbReference>
<evidence type="ECO:0000256" key="6">
    <source>
        <dbReference type="ARBA" id="ARBA00023002"/>
    </source>
</evidence>
<dbReference type="GO" id="GO:0008270">
    <property type="term" value="F:zinc ion binding"/>
    <property type="evidence" value="ECO:0007669"/>
    <property type="project" value="UniProtKB-KW"/>
</dbReference>
<dbReference type="SMART" id="SM00451">
    <property type="entry name" value="ZnF_U1"/>
    <property type="match status" value="2"/>
</dbReference>
<feature type="region of interest" description="Disordered" evidence="7">
    <location>
        <begin position="617"/>
        <end position="644"/>
    </location>
</feature>
<evidence type="ECO:0000256" key="3">
    <source>
        <dbReference type="ARBA" id="ARBA00022723"/>
    </source>
</evidence>
<dbReference type="Pfam" id="PF12756">
    <property type="entry name" value="zf-C2H2_2"/>
    <property type="match status" value="1"/>
</dbReference>
<dbReference type="Gene3D" id="3.20.20.70">
    <property type="entry name" value="Aldolase class I"/>
    <property type="match status" value="1"/>
</dbReference>
<keyword evidence="1" id="KW-0285">Flavoprotein</keyword>
<dbReference type="Proteomes" id="UP001211907">
    <property type="component" value="Unassembled WGS sequence"/>
</dbReference>
<dbReference type="InterPro" id="IPR022755">
    <property type="entry name" value="Znf_C2H2_jaz"/>
</dbReference>
<dbReference type="Gene3D" id="3.30.160.60">
    <property type="entry name" value="Classic Zinc Finger"/>
    <property type="match status" value="1"/>
</dbReference>
<reference evidence="9" key="1">
    <citation type="submission" date="2020-05" db="EMBL/GenBank/DDBJ databases">
        <title>Phylogenomic resolution of chytrid fungi.</title>
        <authorList>
            <person name="Stajich J.E."/>
            <person name="Amses K."/>
            <person name="Simmons R."/>
            <person name="Seto K."/>
            <person name="Myers J."/>
            <person name="Bonds A."/>
            <person name="Quandt C.A."/>
            <person name="Barry K."/>
            <person name="Liu P."/>
            <person name="Grigoriev I."/>
            <person name="Longcore J.E."/>
            <person name="James T.Y."/>
        </authorList>
    </citation>
    <scope>NUCLEOTIDE SEQUENCE</scope>
    <source>
        <strain evidence="9">JEL0513</strain>
    </source>
</reference>
<dbReference type="InterPro" id="IPR013785">
    <property type="entry name" value="Aldolase_TIM"/>
</dbReference>
<name>A0AAD5XHE8_9FUNG</name>
<proteinExistence type="predicted"/>
<keyword evidence="3" id="KW-0479">Metal-binding</keyword>
<keyword evidence="4" id="KW-0863">Zinc-finger</keyword>
<dbReference type="InterPro" id="IPR041661">
    <property type="entry name" value="ZN622/Rei1/Reh1_Znf-C2H2"/>
</dbReference>
<sequence>MVLSTKLTRAVGIEHPIIQGGMQWVGTAELASAVSNAGALGMITALTQPTPDALRAEIARCRTLTSKPFGVNLTFLPSITPPPYAEYVTAIIDSGIKVVETAGNNPGQHVLRLKAAGIIVIHKCTAIRHALSSQKLGVDFLSIDGFECAGHPGEDDVPNFVLLAKAAKVLKVPFVASGGIGDARGLVAALALGAEGVNMGTRFMCTVEAPIHHNIKQKIVEADERSTSLMFRTLHNTTRVFKNTVSSEVVSIEKKGNAKFEDVRHLVSGERGRQVYVTGNPDAGVWTAGTVMGLIDDIPTCHALVTRMVEGAEQIIMKRLGGMVVRSKKMDAYSELETASQFSENTTTSAAVSAAIQLDGSVFTCLACHVAFRTAAHQRDHYRSDWHRYNLKRKVAELPPVSMENFAQRLQAQVTKSSEDAAKNEFNATCQACKKSYSSENAYANHLVSKKHKESQVAWDKTQATISFKSVTKSSKPSEATSSFSFSSEQEVPQKEQKKMNWRIELASAQTPESLNAVIDAKIAASVHLDPHKDCLFCESHKSISLEENVKHMAAVHSFFVPDLEYLVDLEGLIAYLGEKISVGNIDKGHCKIDYEDGGEEEVGDFYDFSSTWDDVDGEEDEWEDTDEEADESTNAIVQQKPKKDAADIEDALVTRQARKRAPVISDDGMLLVLPSGKQIFHRNVHVTRTPKNPLPESLAITRAVAANYASMDAVAIRSKIAMRAIEREAVKQNKIVDRSYQRFRAKIGQNANKSTINQHFRSQIGFD</sequence>
<feature type="region of interest" description="Disordered" evidence="7">
    <location>
        <begin position="470"/>
        <end position="494"/>
    </location>
</feature>
<evidence type="ECO:0000313" key="9">
    <source>
        <dbReference type="EMBL" id="KAJ3120604.1"/>
    </source>
</evidence>
<dbReference type="InterPro" id="IPR013087">
    <property type="entry name" value="Znf_C2H2_type"/>
</dbReference>
<evidence type="ECO:0000256" key="2">
    <source>
        <dbReference type="ARBA" id="ARBA00022643"/>
    </source>
</evidence>
<dbReference type="AlphaFoldDB" id="A0AAD5XHE8"/>
<evidence type="ECO:0000259" key="8">
    <source>
        <dbReference type="PROSITE" id="PS00028"/>
    </source>
</evidence>
<dbReference type="CDD" id="cd04730">
    <property type="entry name" value="NPD_like"/>
    <property type="match status" value="1"/>
</dbReference>
<dbReference type="InterPro" id="IPR004136">
    <property type="entry name" value="NMO"/>
</dbReference>
<keyword evidence="5" id="KW-0862">Zinc</keyword>